<dbReference type="AlphaFoldDB" id="A0A2H0UX85"/>
<protein>
    <submittedName>
        <fullName evidence="1">Uncharacterized protein</fullName>
    </submittedName>
</protein>
<organism evidence="1 2">
    <name type="scientific">bacterium (Candidatus Gribaldobacteria) CG10_big_fil_rev_8_21_14_0_10_37_21</name>
    <dbReference type="NCBI Taxonomy" id="2014275"/>
    <lineage>
        <taxon>Bacteria</taxon>
        <taxon>Candidatus Gribaldobacteria</taxon>
    </lineage>
</organism>
<comment type="caution">
    <text evidence="1">The sequence shown here is derived from an EMBL/GenBank/DDBJ whole genome shotgun (WGS) entry which is preliminary data.</text>
</comment>
<dbReference type="Proteomes" id="UP000230132">
    <property type="component" value="Unassembled WGS sequence"/>
</dbReference>
<evidence type="ECO:0000313" key="2">
    <source>
        <dbReference type="Proteomes" id="UP000230132"/>
    </source>
</evidence>
<sequence>MKKLIASLMAIAVLVWVAGPLMVVANQTVDTSLVKSSVGGAAPIVKVKWEMDGGYASLLGTDAQTTAGAQFMPSGKYKVNKTIGICAVATDPDGVADIDSVYGDVFYPTNVYLGPDHEADRQGCGQMVGTECRMTKLDKSVGIDLICDKIRSKNSNLPTWYDGYNYDEICKADGELMKETAYVYCCDKVLSYEDPSGDYKVLVFAQDKNGADSNYLENQMRYLPLTAFETDFNQVVYGDVKLNTHKIINGNLAFAPTVNGDTMATVRNVGNTRLQMSVSQDDMGLGQTGTTWNVKYDGRVGSDAAWSYYWPNATKYLNDPLNLSETNEMDFSVDISKFPPTGTSFIGKMTLGAISVVHLTVCPQD</sequence>
<accession>A0A2H0UX85</accession>
<reference evidence="2" key="1">
    <citation type="submission" date="2017-09" db="EMBL/GenBank/DDBJ databases">
        <title>Depth-based differentiation of microbial function through sediment-hosted aquifers and enrichment of novel symbionts in the deep terrestrial subsurface.</title>
        <authorList>
            <person name="Probst A.J."/>
            <person name="Ladd B."/>
            <person name="Jarett J.K."/>
            <person name="Geller-Mcgrath D.E."/>
            <person name="Sieber C.M.K."/>
            <person name="Emerson J.B."/>
            <person name="Anantharaman K."/>
            <person name="Thomas B.C."/>
            <person name="Malmstrom R."/>
            <person name="Stieglmeier M."/>
            <person name="Klingl A."/>
            <person name="Woyke T."/>
            <person name="Ryan C.M."/>
            <person name="Banfield J.F."/>
        </authorList>
    </citation>
    <scope>NUCLEOTIDE SEQUENCE [LARGE SCALE GENOMIC DNA]</scope>
</reference>
<gene>
    <name evidence="1" type="ORF">COU05_00625</name>
</gene>
<dbReference type="EMBL" id="PFAX01000008">
    <property type="protein sequence ID" value="PIR90690.1"/>
    <property type="molecule type" value="Genomic_DNA"/>
</dbReference>
<proteinExistence type="predicted"/>
<name>A0A2H0UX85_9BACT</name>
<evidence type="ECO:0000313" key="1">
    <source>
        <dbReference type="EMBL" id="PIR90690.1"/>
    </source>
</evidence>